<dbReference type="RefSeq" id="XP_007771819.1">
    <property type="nucleotide sequence ID" value="XM_007773629.1"/>
</dbReference>
<dbReference type="Proteomes" id="UP000053558">
    <property type="component" value="Unassembled WGS sequence"/>
</dbReference>
<dbReference type="Pfam" id="PF00439">
    <property type="entry name" value="Bromodomain"/>
    <property type="match status" value="1"/>
</dbReference>
<evidence type="ECO:0000256" key="2">
    <source>
        <dbReference type="PROSITE-ProRule" id="PRU00035"/>
    </source>
</evidence>
<feature type="region of interest" description="Disordered" evidence="3">
    <location>
        <begin position="525"/>
        <end position="548"/>
    </location>
</feature>
<dbReference type="InterPro" id="IPR036427">
    <property type="entry name" value="Bromodomain-like_sf"/>
</dbReference>
<feature type="region of interest" description="Disordered" evidence="3">
    <location>
        <begin position="1"/>
        <end position="32"/>
    </location>
</feature>
<evidence type="ECO:0000313" key="5">
    <source>
        <dbReference type="EMBL" id="EIW78021.1"/>
    </source>
</evidence>
<dbReference type="PRINTS" id="PR00503">
    <property type="entry name" value="BROMODOMAIN"/>
</dbReference>
<dbReference type="GO" id="GO:0005634">
    <property type="term" value="C:nucleus"/>
    <property type="evidence" value="ECO:0007669"/>
    <property type="project" value="TreeGrafter"/>
</dbReference>
<proteinExistence type="predicted"/>
<feature type="region of interest" description="Disordered" evidence="3">
    <location>
        <begin position="217"/>
        <end position="263"/>
    </location>
</feature>
<dbReference type="GeneID" id="19208215"/>
<protein>
    <recommendedName>
        <fullName evidence="4">Bromo domain-containing protein</fullName>
    </recommendedName>
</protein>
<dbReference type="KEGG" id="cput:CONPUDRAFT_62190"/>
<feature type="compositionally biased region" description="Pro residues" evidence="3">
    <location>
        <begin position="366"/>
        <end position="375"/>
    </location>
</feature>
<dbReference type="AlphaFoldDB" id="A0A5M3MHC0"/>
<name>A0A5M3MHC0_CONPW</name>
<dbReference type="GO" id="GO:0006357">
    <property type="term" value="P:regulation of transcription by RNA polymerase II"/>
    <property type="evidence" value="ECO:0007669"/>
    <property type="project" value="TreeGrafter"/>
</dbReference>
<dbReference type="Gene3D" id="1.20.920.10">
    <property type="entry name" value="Bromodomain-like"/>
    <property type="match status" value="1"/>
</dbReference>
<feature type="region of interest" description="Disordered" evidence="3">
    <location>
        <begin position="356"/>
        <end position="424"/>
    </location>
</feature>
<keyword evidence="1 2" id="KW-0103">Bromodomain</keyword>
<dbReference type="GO" id="GO:0006325">
    <property type="term" value="P:chromatin organization"/>
    <property type="evidence" value="ECO:0007669"/>
    <property type="project" value="UniProtKB-ARBA"/>
</dbReference>
<organism evidence="5 6">
    <name type="scientific">Coniophora puteana (strain RWD-64-598)</name>
    <name type="common">Brown rot fungus</name>
    <dbReference type="NCBI Taxonomy" id="741705"/>
    <lineage>
        <taxon>Eukaryota</taxon>
        <taxon>Fungi</taxon>
        <taxon>Dikarya</taxon>
        <taxon>Basidiomycota</taxon>
        <taxon>Agaricomycotina</taxon>
        <taxon>Agaricomycetes</taxon>
        <taxon>Agaricomycetidae</taxon>
        <taxon>Boletales</taxon>
        <taxon>Coniophorineae</taxon>
        <taxon>Coniophoraceae</taxon>
        <taxon>Coniophora</taxon>
    </lineage>
</organism>
<dbReference type="PANTHER" id="PTHR22881:SF27">
    <property type="entry name" value="BROMODOMAIN CONTAINING 7_9"/>
    <property type="match status" value="1"/>
</dbReference>
<dbReference type="SUPFAM" id="SSF47370">
    <property type="entry name" value="Bromodomain"/>
    <property type="match status" value="1"/>
</dbReference>
<sequence>MNEFDSFAENDNPGPSVYHAETNGSSVPSGSGLTLKLPSLKALKASKILKKSKSKGATPVPQDVKVEKVPRPVKLKPLKEVLTKLIIQIKKKDDYAFFLQPVPADQIPGYADVIKRPMDFGTVSTKVSRGKYRSLEEFTDDFRLVTSNAKTFNPPGTIYHAEADRIETWGLDHISKAAATVIEYETDWNIDVEQDDDSTTLNVDENDAETLATAQTPMDLEGSPAPSVQQQQQSNKRGRGKKIPTISESIDSEGRLPGSKDGLAAFPPGSDWSELMLALKLRGKRYRTKKERLRMEKGGPPYTAEGSLDYLEVEDPFSILSVFAPEPPTRPILWPLHQIPDSPAPVFYRPVNIATDRPLPSISRRPPSPTQPSAPTPASTVPATRKRRHWTITRAAPSRARIKEKDKEQEREKEDEEYQLREALPADFGSFAGLTEEMSMNADTTTSEDDVFATIRESIEDYGLRRKRPELSSPEAAAGEDKVHQSDAEHWRDENARDGSAYIRDLVYGGVDGLAYVRSLAEFVRPPSPDETSPPVSSFESRIWIQRS</sequence>
<comment type="caution">
    <text evidence="5">The sequence shown here is derived from an EMBL/GenBank/DDBJ whole genome shotgun (WGS) entry which is preliminary data.</text>
</comment>
<dbReference type="InterPro" id="IPR051831">
    <property type="entry name" value="Bromodomain_contain_prot"/>
</dbReference>
<evidence type="ECO:0000256" key="3">
    <source>
        <dbReference type="SAM" id="MobiDB-lite"/>
    </source>
</evidence>
<feature type="compositionally biased region" description="Basic and acidic residues" evidence="3">
    <location>
        <begin position="401"/>
        <end position="412"/>
    </location>
</feature>
<feature type="compositionally biased region" description="Basic and acidic residues" evidence="3">
    <location>
        <begin position="479"/>
        <end position="493"/>
    </location>
</feature>
<evidence type="ECO:0000256" key="1">
    <source>
        <dbReference type="ARBA" id="ARBA00023117"/>
    </source>
</evidence>
<dbReference type="OMA" id="IEYETDW"/>
<feature type="compositionally biased region" description="Polar residues" evidence="3">
    <location>
        <begin position="530"/>
        <end position="540"/>
    </location>
</feature>
<gene>
    <name evidence="5" type="ORF">CONPUDRAFT_62190</name>
</gene>
<feature type="compositionally biased region" description="Polar residues" evidence="3">
    <location>
        <begin position="22"/>
        <end position="32"/>
    </location>
</feature>
<feature type="domain" description="Bromo" evidence="4">
    <location>
        <begin position="90"/>
        <end position="160"/>
    </location>
</feature>
<accession>A0A5M3MHC0</accession>
<keyword evidence="6" id="KW-1185">Reference proteome</keyword>
<evidence type="ECO:0000313" key="6">
    <source>
        <dbReference type="Proteomes" id="UP000053558"/>
    </source>
</evidence>
<dbReference type="EMBL" id="JH711583">
    <property type="protein sequence ID" value="EIW78021.1"/>
    <property type="molecule type" value="Genomic_DNA"/>
</dbReference>
<evidence type="ECO:0000259" key="4">
    <source>
        <dbReference type="PROSITE" id="PS50014"/>
    </source>
</evidence>
<dbReference type="InterPro" id="IPR001487">
    <property type="entry name" value="Bromodomain"/>
</dbReference>
<dbReference type="PROSITE" id="PS50014">
    <property type="entry name" value="BROMODOMAIN_2"/>
    <property type="match status" value="1"/>
</dbReference>
<dbReference type="PANTHER" id="PTHR22881">
    <property type="entry name" value="BROMODOMAIN CONTAINING PROTEIN"/>
    <property type="match status" value="1"/>
</dbReference>
<reference evidence="6" key="1">
    <citation type="journal article" date="2012" name="Science">
        <title>The Paleozoic origin of enzymatic lignin decomposition reconstructed from 31 fungal genomes.</title>
        <authorList>
            <person name="Floudas D."/>
            <person name="Binder M."/>
            <person name="Riley R."/>
            <person name="Barry K."/>
            <person name="Blanchette R.A."/>
            <person name="Henrissat B."/>
            <person name="Martinez A.T."/>
            <person name="Otillar R."/>
            <person name="Spatafora J.W."/>
            <person name="Yadav J.S."/>
            <person name="Aerts A."/>
            <person name="Benoit I."/>
            <person name="Boyd A."/>
            <person name="Carlson A."/>
            <person name="Copeland A."/>
            <person name="Coutinho P.M."/>
            <person name="de Vries R.P."/>
            <person name="Ferreira P."/>
            <person name="Findley K."/>
            <person name="Foster B."/>
            <person name="Gaskell J."/>
            <person name="Glotzer D."/>
            <person name="Gorecki P."/>
            <person name="Heitman J."/>
            <person name="Hesse C."/>
            <person name="Hori C."/>
            <person name="Igarashi K."/>
            <person name="Jurgens J.A."/>
            <person name="Kallen N."/>
            <person name="Kersten P."/>
            <person name="Kohler A."/>
            <person name="Kuees U."/>
            <person name="Kumar T.K.A."/>
            <person name="Kuo A."/>
            <person name="LaButti K."/>
            <person name="Larrondo L.F."/>
            <person name="Lindquist E."/>
            <person name="Ling A."/>
            <person name="Lombard V."/>
            <person name="Lucas S."/>
            <person name="Lundell T."/>
            <person name="Martin R."/>
            <person name="McLaughlin D.J."/>
            <person name="Morgenstern I."/>
            <person name="Morin E."/>
            <person name="Murat C."/>
            <person name="Nagy L.G."/>
            <person name="Nolan M."/>
            <person name="Ohm R.A."/>
            <person name="Patyshakuliyeva A."/>
            <person name="Rokas A."/>
            <person name="Ruiz-Duenas F.J."/>
            <person name="Sabat G."/>
            <person name="Salamov A."/>
            <person name="Samejima M."/>
            <person name="Schmutz J."/>
            <person name="Slot J.C."/>
            <person name="St John F."/>
            <person name="Stenlid J."/>
            <person name="Sun H."/>
            <person name="Sun S."/>
            <person name="Syed K."/>
            <person name="Tsang A."/>
            <person name="Wiebenga A."/>
            <person name="Young D."/>
            <person name="Pisabarro A."/>
            <person name="Eastwood D.C."/>
            <person name="Martin F."/>
            <person name="Cullen D."/>
            <person name="Grigoriev I.V."/>
            <person name="Hibbett D.S."/>
        </authorList>
    </citation>
    <scope>NUCLEOTIDE SEQUENCE [LARGE SCALE GENOMIC DNA]</scope>
    <source>
        <strain evidence="6">RWD-64-598 SS2</strain>
    </source>
</reference>
<dbReference type="SMART" id="SM00297">
    <property type="entry name" value="BROMO"/>
    <property type="match status" value="1"/>
</dbReference>
<dbReference type="OrthoDB" id="21449at2759"/>
<feature type="region of interest" description="Disordered" evidence="3">
    <location>
        <begin position="465"/>
        <end position="493"/>
    </location>
</feature>